<dbReference type="Gramene" id="TuG1812G0200003803.01.T01">
    <property type="protein sequence ID" value="TuG1812G0200003803.01.T01.cds400859"/>
    <property type="gene ID" value="TuG1812G0200003803.01"/>
</dbReference>
<reference evidence="2" key="1">
    <citation type="journal article" date="2013" name="Nature">
        <title>Draft genome of the wheat A-genome progenitor Triticum urartu.</title>
        <authorList>
            <person name="Ling H.Q."/>
            <person name="Zhao S."/>
            <person name="Liu D."/>
            <person name="Wang J."/>
            <person name="Sun H."/>
            <person name="Zhang C."/>
            <person name="Fan H."/>
            <person name="Li D."/>
            <person name="Dong L."/>
            <person name="Tao Y."/>
            <person name="Gao C."/>
            <person name="Wu H."/>
            <person name="Li Y."/>
            <person name="Cui Y."/>
            <person name="Guo X."/>
            <person name="Zheng S."/>
            <person name="Wang B."/>
            <person name="Yu K."/>
            <person name="Liang Q."/>
            <person name="Yang W."/>
            <person name="Lou X."/>
            <person name="Chen J."/>
            <person name="Feng M."/>
            <person name="Jian J."/>
            <person name="Zhang X."/>
            <person name="Luo G."/>
            <person name="Jiang Y."/>
            <person name="Liu J."/>
            <person name="Wang Z."/>
            <person name="Sha Y."/>
            <person name="Zhang B."/>
            <person name="Wu H."/>
            <person name="Tang D."/>
            <person name="Shen Q."/>
            <person name="Xue P."/>
            <person name="Zou S."/>
            <person name="Wang X."/>
            <person name="Liu X."/>
            <person name="Wang F."/>
            <person name="Yang Y."/>
            <person name="An X."/>
            <person name="Dong Z."/>
            <person name="Zhang K."/>
            <person name="Zhang X."/>
            <person name="Luo M.C."/>
            <person name="Dvorak J."/>
            <person name="Tong Y."/>
            <person name="Wang J."/>
            <person name="Yang H."/>
            <person name="Li Z."/>
            <person name="Wang D."/>
            <person name="Zhang A."/>
            <person name="Wang J."/>
        </authorList>
    </citation>
    <scope>NUCLEOTIDE SEQUENCE</scope>
    <source>
        <strain evidence="2">cv. G1812</strain>
    </source>
</reference>
<accession>A0A8R7PGK1</accession>
<reference evidence="1" key="3">
    <citation type="submission" date="2022-06" db="UniProtKB">
        <authorList>
            <consortium name="EnsemblPlants"/>
        </authorList>
    </citation>
    <scope>IDENTIFICATION</scope>
</reference>
<organism evidence="1 2">
    <name type="scientific">Triticum urartu</name>
    <name type="common">Red wild einkorn</name>
    <name type="synonym">Crithodium urartu</name>
    <dbReference type="NCBI Taxonomy" id="4572"/>
    <lineage>
        <taxon>Eukaryota</taxon>
        <taxon>Viridiplantae</taxon>
        <taxon>Streptophyta</taxon>
        <taxon>Embryophyta</taxon>
        <taxon>Tracheophyta</taxon>
        <taxon>Spermatophyta</taxon>
        <taxon>Magnoliopsida</taxon>
        <taxon>Liliopsida</taxon>
        <taxon>Poales</taxon>
        <taxon>Poaceae</taxon>
        <taxon>BOP clade</taxon>
        <taxon>Pooideae</taxon>
        <taxon>Triticodae</taxon>
        <taxon>Triticeae</taxon>
        <taxon>Triticinae</taxon>
        <taxon>Triticum</taxon>
    </lineage>
</organism>
<keyword evidence="2" id="KW-1185">Reference proteome</keyword>
<protein>
    <submittedName>
        <fullName evidence="1">Uncharacterized protein</fullName>
    </submittedName>
</protein>
<name>A0A8R7PGK1_TRIUA</name>
<dbReference type="AlphaFoldDB" id="A0A8R7PGK1"/>
<evidence type="ECO:0000313" key="1">
    <source>
        <dbReference type="EnsemblPlants" id="TuG1812G0200003803.01.T01.cds400859"/>
    </source>
</evidence>
<dbReference type="Proteomes" id="UP000015106">
    <property type="component" value="Chromosome 2"/>
</dbReference>
<dbReference type="EnsemblPlants" id="TuG1812G0200003803.01.T01">
    <property type="protein sequence ID" value="TuG1812G0200003803.01.T01.cds400859"/>
    <property type="gene ID" value="TuG1812G0200003803.01"/>
</dbReference>
<sequence>MALLEMLMMLIAGESHRLSGRLPLSSFSEAEKRYMVRIRPMLWGIAPEKLLLST</sequence>
<proteinExistence type="predicted"/>
<evidence type="ECO:0000313" key="2">
    <source>
        <dbReference type="Proteomes" id="UP000015106"/>
    </source>
</evidence>
<reference evidence="1" key="2">
    <citation type="submission" date="2018-03" db="EMBL/GenBank/DDBJ databases">
        <title>The Triticum urartu genome reveals the dynamic nature of wheat genome evolution.</title>
        <authorList>
            <person name="Ling H."/>
            <person name="Ma B."/>
            <person name="Shi X."/>
            <person name="Liu H."/>
            <person name="Dong L."/>
            <person name="Sun H."/>
            <person name="Cao Y."/>
            <person name="Gao Q."/>
            <person name="Zheng S."/>
            <person name="Li Y."/>
            <person name="Yu Y."/>
            <person name="Du H."/>
            <person name="Qi M."/>
            <person name="Li Y."/>
            <person name="Yu H."/>
            <person name="Cui Y."/>
            <person name="Wang N."/>
            <person name="Chen C."/>
            <person name="Wu H."/>
            <person name="Zhao Y."/>
            <person name="Zhang J."/>
            <person name="Li Y."/>
            <person name="Zhou W."/>
            <person name="Zhang B."/>
            <person name="Hu W."/>
            <person name="Eijk M."/>
            <person name="Tang J."/>
            <person name="Witsenboer H."/>
            <person name="Zhao S."/>
            <person name="Li Z."/>
            <person name="Zhang A."/>
            <person name="Wang D."/>
            <person name="Liang C."/>
        </authorList>
    </citation>
    <scope>NUCLEOTIDE SEQUENCE [LARGE SCALE GENOMIC DNA]</scope>
    <source>
        <strain evidence="1">cv. G1812</strain>
    </source>
</reference>